<feature type="compositionally biased region" description="Basic and acidic residues" evidence="1">
    <location>
        <begin position="426"/>
        <end position="441"/>
    </location>
</feature>
<evidence type="ECO:0000313" key="4">
    <source>
        <dbReference type="Proteomes" id="UP000009286"/>
    </source>
</evidence>
<dbReference type="InterPro" id="IPR027417">
    <property type="entry name" value="P-loop_NTPase"/>
</dbReference>
<evidence type="ECO:0000313" key="3">
    <source>
        <dbReference type="EMBL" id="AEP08733.1"/>
    </source>
</evidence>
<proteinExistence type="predicted"/>
<name>G2KR81_MICAA</name>
<dbReference type="PANTHER" id="PTHR30121">
    <property type="entry name" value="UNCHARACTERIZED PROTEIN YJGR-RELATED"/>
    <property type="match status" value="1"/>
</dbReference>
<dbReference type="PANTHER" id="PTHR30121:SF6">
    <property type="entry name" value="SLR6007 PROTEIN"/>
    <property type="match status" value="1"/>
</dbReference>
<dbReference type="InterPro" id="IPR033186">
    <property type="entry name" value="HerA_C"/>
</dbReference>
<dbReference type="OrthoDB" id="9758751at2"/>
<dbReference type="eggNOG" id="COG0433">
    <property type="taxonomic scope" value="Bacteria"/>
</dbReference>
<dbReference type="Gene3D" id="3.40.50.300">
    <property type="entry name" value="P-loop containing nucleotide triphosphate hydrolases"/>
    <property type="match status" value="2"/>
</dbReference>
<keyword evidence="4" id="KW-1185">Reference proteome</keyword>
<evidence type="ECO:0000256" key="1">
    <source>
        <dbReference type="SAM" id="MobiDB-lite"/>
    </source>
</evidence>
<dbReference type="SUPFAM" id="SSF52540">
    <property type="entry name" value="P-loop containing nucleoside triphosphate hydrolases"/>
    <property type="match status" value="1"/>
</dbReference>
<sequence length="486" mass="53282">MSPTDLYLGARSDDTNVPEVLRLKYANRHGLIAGATGTGKTITLQGMAESFSRAGVPVFLSDVKGDLSGLAQPSDMPDFVKERAEKIGFATQFRAEAFPVAFWDIFGEKGLPLRTTISEMGPVLLARILELNDTQEGVLNIAFRLADDEGLLLLDLQDLQSLLVFVGEKASELSLQYGNVSKASIGAIQRKLLQLDDQGGAKFFGEPALNLHDFMAISPDGRGMVNILNAEKLMQTPRLYATFLLWLLSELFEDLPEVGDTDKPKLVFFFDEAHLLFDDAPKSLLDKIEQVVKLIRSKGVGIYFVTQNPADIPEAVLSQLGNRVQHALRAFTPQQQKDIKLAAQTYRENPAFNVADAITELGVGEALVSTLEKSGQPSIVQKTLIRPPFSRVGVADDAVRTQRIAGSPLHAKYATTINRESAAELLQKRATEKASQAEKKTQATKSAPRKSTRQTPTEAFVKSVVRTIGNQVGREIMRGIMGSMRR</sequence>
<dbReference type="Proteomes" id="UP000009286">
    <property type="component" value="Chromosome"/>
</dbReference>
<dbReference type="STRING" id="856793.MICA_389"/>
<reference evidence="3 4" key="1">
    <citation type="journal article" date="2011" name="BMC Genomics">
        <title>Genomic insights into an obligate epibiotic bacterial predator: Micavibrio aeruginosavorus ARL-13.</title>
        <authorList>
            <person name="Wang Z."/>
            <person name="Kadouri D."/>
            <person name="Wu M."/>
        </authorList>
    </citation>
    <scope>NUCLEOTIDE SEQUENCE [LARGE SCALE GENOMIC DNA]</scope>
    <source>
        <strain evidence="3 4">ARL-13</strain>
    </source>
</reference>
<dbReference type="AlphaFoldDB" id="G2KR81"/>
<dbReference type="RefSeq" id="WP_014101956.1">
    <property type="nucleotide sequence ID" value="NC_016026.1"/>
</dbReference>
<evidence type="ECO:0000259" key="2">
    <source>
        <dbReference type="Pfam" id="PF05872"/>
    </source>
</evidence>
<dbReference type="HOGENOM" id="CLU_028164_1_1_5"/>
<protein>
    <recommendedName>
        <fullName evidence="2">Helicase HerA-like C-terminal domain-containing protein</fullName>
    </recommendedName>
</protein>
<dbReference type="KEGG" id="mai:MICA_389"/>
<dbReference type="InterPro" id="IPR051162">
    <property type="entry name" value="T4SS_component"/>
</dbReference>
<accession>G2KR81</accession>
<feature type="domain" description="Helicase HerA-like C-terminal" evidence="2">
    <location>
        <begin position="13"/>
        <end position="484"/>
    </location>
</feature>
<gene>
    <name evidence="3" type="ordered locus">MICA_389</name>
</gene>
<dbReference type="EMBL" id="CP002382">
    <property type="protein sequence ID" value="AEP08733.1"/>
    <property type="molecule type" value="Genomic_DNA"/>
</dbReference>
<dbReference type="Pfam" id="PF05872">
    <property type="entry name" value="HerA_C"/>
    <property type="match status" value="1"/>
</dbReference>
<feature type="region of interest" description="Disordered" evidence="1">
    <location>
        <begin position="426"/>
        <end position="457"/>
    </location>
</feature>
<dbReference type="CDD" id="cd01127">
    <property type="entry name" value="TrwB_TraG_TraD_VirD4"/>
    <property type="match status" value="1"/>
</dbReference>
<organism evidence="3 4">
    <name type="scientific">Micavibrio aeruginosavorus (strain ARL-13)</name>
    <dbReference type="NCBI Taxonomy" id="856793"/>
    <lineage>
        <taxon>Bacteria</taxon>
        <taxon>Pseudomonadati</taxon>
        <taxon>Bdellovibrionota</taxon>
        <taxon>Bdellovibrionia</taxon>
        <taxon>Bdellovibrionales</taxon>
        <taxon>Pseudobdellovibrionaceae</taxon>
        <taxon>Micavibrio</taxon>
    </lineage>
</organism>